<proteinExistence type="predicted"/>
<organism evidence="1 2">
    <name type="scientific">Hallella colorans</name>
    <dbReference type="NCBI Taxonomy" id="1703337"/>
    <lineage>
        <taxon>Bacteria</taxon>
        <taxon>Pseudomonadati</taxon>
        <taxon>Bacteroidota</taxon>
        <taxon>Bacteroidia</taxon>
        <taxon>Bacteroidales</taxon>
        <taxon>Prevotellaceae</taxon>
        <taxon>Hallella</taxon>
    </lineage>
</organism>
<gene>
    <name evidence="1" type="ORF">C7379_1187</name>
</gene>
<sequence length="47" mass="5550">MFFEEMLTMYRGANGACVRFKMTTECLRIFGFISLKTCLSRTQFLKK</sequence>
<comment type="caution">
    <text evidence="1">The sequence shown here is derived from an EMBL/GenBank/DDBJ whole genome shotgun (WGS) entry which is preliminary data.</text>
</comment>
<reference evidence="1 2" key="1">
    <citation type="submission" date="2018-05" db="EMBL/GenBank/DDBJ databases">
        <title>Genomic Encyclopedia of Type Strains, Phase IV (KMG-IV): sequencing the most valuable type-strain genomes for metagenomic binning, comparative biology and taxonomic classification.</title>
        <authorList>
            <person name="Goeker M."/>
        </authorList>
    </citation>
    <scope>NUCLEOTIDE SEQUENCE [LARGE SCALE GENOMIC DNA]</scope>
    <source>
        <strain evidence="1 2">DSM 100333</strain>
    </source>
</reference>
<evidence type="ECO:0000313" key="2">
    <source>
        <dbReference type="Proteomes" id="UP000245870"/>
    </source>
</evidence>
<keyword evidence="2" id="KW-1185">Reference proteome</keyword>
<name>A0A2U0U1G8_9BACT</name>
<dbReference type="Proteomes" id="UP000245870">
    <property type="component" value="Unassembled WGS sequence"/>
</dbReference>
<accession>A0A2U0U1G8</accession>
<dbReference type="EMBL" id="QENY01000018">
    <property type="protein sequence ID" value="PVX50125.1"/>
    <property type="molecule type" value="Genomic_DNA"/>
</dbReference>
<dbReference type="AlphaFoldDB" id="A0A2U0U1G8"/>
<protein>
    <submittedName>
        <fullName evidence="1">Uncharacterized protein</fullName>
    </submittedName>
</protein>
<evidence type="ECO:0000313" key="1">
    <source>
        <dbReference type="EMBL" id="PVX50125.1"/>
    </source>
</evidence>